<dbReference type="Proteomes" id="UP001591681">
    <property type="component" value="Unassembled WGS sequence"/>
</dbReference>
<gene>
    <name evidence="3" type="ORF">ACEWY4_003830</name>
</gene>
<evidence type="ECO:0000313" key="3">
    <source>
        <dbReference type="EMBL" id="KAL2102069.1"/>
    </source>
</evidence>
<dbReference type="InterPro" id="IPR012337">
    <property type="entry name" value="RNaseH-like_sf"/>
</dbReference>
<dbReference type="InterPro" id="IPR008906">
    <property type="entry name" value="HATC_C_dom"/>
</dbReference>
<feature type="domain" description="HAT C-terminal dimerisation" evidence="2">
    <location>
        <begin position="158"/>
        <end position="231"/>
    </location>
</feature>
<dbReference type="EMBL" id="JBHFQA010000003">
    <property type="protein sequence ID" value="KAL2102069.1"/>
    <property type="molecule type" value="Genomic_DNA"/>
</dbReference>
<evidence type="ECO:0000256" key="1">
    <source>
        <dbReference type="SAM" id="MobiDB-lite"/>
    </source>
</evidence>
<evidence type="ECO:0000259" key="2">
    <source>
        <dbReference type="Pfam" id="PF05699"/>
    </source>
</evidence>
<sequence>MSSEKTVLISDVYPITLSIINKHMATAANDRPRVAKSKVTLQQSLSERLEVDYIERLVAMPALIASALDSRHKHLLSLSREKRKLVLGKIKELCADVEHAAIEKNVGEEQEPGAAGDDDDTVTASPSSEASCKESAMSLLLGDDYSAANATDPQLEVETYEKDSRLSLESNPLDWWRAKQTRFPRLASLSEHYLCFPGTSVPSERILPRSLSTATRLTPEHVDMLVFLNKNK</sequence>
<dbReference type="InterPro" id="IPR052717">
    <property type="entry name" value="Vacuolar_transposase_reg"/>
</dbReference>
<name>A0ABD1KSC2_9TELE</name>
<protein>
    <recommendedName>
        <fullName evidence="2">HAT C-terminal dimerisation domain-containing protein</fullName>
    </recommendedName>
</protein>
<dbReference type="PANTHER" id="PTHR46169">
    <property type="entry name" value="DNA REPLICATION-RELATED ELEMENT FACTOR, ISOFORM A"/>
    <property type="match status" value="1"/>
</dbReference>
<organism evidence="3 4">
    <name type="scientific">Coilia grayii</name>
    <name type="common">Gray's grenadier anchovy</name>
    <dbReference type="NCBI Taxonomy" id="363190"/>
    <lineage>
        <taxon>Eukaryota</taxon>
        <taxon>Metazoa</taxon>
        <taxon>Chordata</taxon>
        <taxon>Craniata</taxon>
        <taxon>Vertebrata</taxon>
        <taxon>Euteleostomi</taxon>
        <taxon>Actinopterygii</taxon>
        <taxon>Neopterygii</taxon>
        <taxon>Teleostei</taxon>
        <taxon>Clupei</taxon>
        <taxon>Clupeiformes</taxon>
        <taxon>Clupeoidei</taxon>
        <taxon>Engraulidae</taxon>
        <taxon>Coilinae</taxon>
        <taxon>Coilia</taxon>
    </lineage>
</organism>
<accession>A0ABD1KSC2</accession>
<feature type="compositionally biased region" description="Acidic residues" evidence="1">
    <location>
        <begin position="108"/>
        <end position="121"/>
    </location>
</feature>
<evidence type="ECO:0000313" key="4">
    <source>
        <dbReference type="Proteomes" id="UP001591681"/>
    </source>
</evidence>
<dbReference type="AlphaFoldDB" id="A0ABD1KSC2"/>
<feature type="region of interest" description="Disordered" evidence="1">
    <location>
        <begin position="104"/>
        <end position="129"/>
    </location>
</feature>
<proteinExistence type="predicted"/>
<dbReference type="Pfam" id="PF05699">
    <property type="entry name" value="Dimer_Tnp_hAT"/>
    <property type="match status" value="1"/>
</dbReference>
<dbReference type="PANTHER" id="PTHR46169:SF29">
    <property type="entry name" value="DNA REPLICATION-RELATED ELEMENT FACTOR, ISOFORM A"/>
    <property type="match status" value="1"/>
</dbReference>
<comment type="caution">
    <text evidence="3">The sequence shown here is derived from an EMBL/GenBank/DDBJ whole genome shotgun (WGS) entry which is preliminary data.</text>
</comment>
<reference evidence="3 4" key="1">
    <citation type="submission" date="2024-09" db="EMBL/GenBank/DDBJ databases">
        <title>A chromosome-level genome assembly of Gray's grenadier anchovy, Coilia grayii.</title>
        <authorList>
            <person name="Fu Z."/>
        </authorList>
    </citation>
    <scope>NUCLEOTIDE SEQUENCE [LARGE SCALE GENOMIC DNA]</scope>
    <source>
        <strain evidence="3">G4</strain>
        <tissue evidence="3">Muscle</tissue>
    </source>
</reference>
<dbReference type="SUPFAM" id="SSF53098">
    <property type="entry name" value="Ribonuclease H-like"/>
    <property type="match status" value="1"/>
</dbReference>
<keyword evidence="4" id="KW-1185">Reference proteome</keyword>